<dbReference type="OrthoDB" id="9815825at2"/>
<organism evidence="4 5">
    <name type="scientific">Cyclobacterium lianum</name>
    <dbReference type="NCBI Taxonomy" id="388280"/>
    <lineage>
        <taxon>Bacteria</taxon>
        <taxon>Pseudomonadati</taxon>
        <taxon>Bacteroidota</taxon>
        <taxon>Cytophagia</taxon>
        <taxon>Cytophagales</taxon>
        <taxon>Cyclobacteriaceae</taxon>
        <taxon>Cyclobacterium</taxon>
    </lineage>
</organism>
<feature type="chain" id="PRO_5012184197" evidence="1">
    <location>
        <begin position="22"/>
        <end position="364"/>
    </location>
</feature>
<evidence type="ECO:0000313" key="5">
    <source>
        <dbReference type="Proteomes" id="UP000184513"/>
    </source>
</evidence>
<dbReference type="Gene3D" id="3.40.50.720">
    <property type="entry name" value="NAD(P)-binding Rossmann-like Domain"/>
    <property type="match status" value="1"/>
</dbReference>
<protein>
    <submittedName>
        <fullName evidence="4">Predicted dehydrogenase</fullName>
    </submittedName>
</protein>
<gene>
    <name evidence="4" type="ORF">SAMN04488057_101147</name>
</gene>
<feature type="signal peptide" evidence="1">
    <location>
        <begin position="1"/>
        <end position="21"/>
    </location>
</feature>
<dbReference type="SUPFAM" id="SSF55347">
    <property type="entry name" value="Glyceraldehyde-3-phosphate dehydrogenase-like, C-terminal domain"/>
    <property type="match status" value="1"/>
</dbReference>
<keyword evidence="5" id="KW-1185">Reference proteome</keyword>
<dbReference type="Pfam" id="PF22725">
    <property type="entry name" value="GFO_IDH_MocA_C3"/>
    <property type="match status" value="1"/>
</dbReference>
<dbReference type="Proteomes" id="UP000184513">
    <property type="component" value="Unassembled WGS sequence"/>
</dbReference>
<dbReference type="AlphaFoldDB" id="A0A1M7I1D4"/>
<dbReference type="STRING" id="388280.SAMN04488057_101147"/>
<feature type="domain" description="Gfo/Idh/MocA-like oxidoreductase N-terminal" evidence="2">
    <location>
        <begin position="25"/>
        <end position="143"/>
    </location>
</feature>
<dbReference type="PANTHER" id="PTHR43377:SF1">
    <property type="entry name" value="BILIVERDIN REDUCTASE A"/>
    <property type="match status" value="1"/>
</dbReference>
<proteinExistence type="predicted"/>
<reference evidence="4 5" key="1">
    <citation type="submission" date="2016-11" db="EMBL/GenBank/DDBJ databases">
        <authorList>
            <person name="Jaros S."/>
            <person name="Januszkiewicz K."/>
            <person name="Wedrychowicz H."/>
        </authorList>
    </citation>
    <scope>NUCLEOTIDE SEQUENCE [LARGE SCALE GENOMIC DNA]</scope>
    <source>
        <strain evidence="4 5">CGMCC 1.6102</strain>
    </source>
</reference>
<dbReference type="SUPFAM" id="SSF51735">
    <property type="entry name" value="NAD(P)-binding Rossmann-fold domains"/>
    <property type="match status" value="1"/>
</dbReference>
<dbReference type="InterPro" id="IPR036291">
    <property type="entry name" value="NAD(P)-bd_dom_sf"/>
</dbReference>
<dbReference type="EMBL" id="FRCY01000001">
    <property type="protein sequence ID" value="SHM34530.1"/>
    <property type="molecule type" value="Genomic_DNA"/>
</dbReference>
<dbReference type="PANTHER" id="PTHR43377">
    <property type="entry name" value="BILIVERDIN REDUCTASE A"/>
    <property type="match status" value="1"/>
</dbReference>
<name>A0A1M7I1D4_9BACT</name>
<dbReference type="GO" id="GO:0000166">
    <property type="term" value="F:nucleotide binding"/>
    <property type="evidence" value="ECO:0007669"/>
    <property type="project" value="InterPro"/>
</dbReference>
<keyword evidence="1" id="KW-0732">Signal</keyword>
<evidence type="ECO:0000259" key="2">
    <source>
        <dbReference type="Pfam" id="PF01408"/>
    </source>
</evidence>
<evidence type="ECO:0000259" key="3">
    <source>
        <dbReference type="Pfam" id="PF22725"/>
    </source>
</evidence>
<dbReference type="RefSeq" id="WP_073090209.1">
    <property type="nucleotide sequence ID" value="NZ_FRCY01000001.1"/>
</dbReference>
<evidence type="ECO:0000256" key="1">
    <source>
        <dbReference type="SAM" id="SignalP"/>
    </source>
</evidence>
<dbReference type="Gene3D" id="3.30.360.10">
    <property type="entry name" value="Dihydrodipicolinate Reductase, domain 2"/>
    <property type="match status" value="1"/>
</dbReference>
<evidence type="ECO:0000313" key="4">
    <source>
        <dbReference type="EMBL" id="SHM34530.1"/>
    </source>
</evidence>
<dbReference type="InterPro" id="IPR055170">
    <property type="entry name" value="GFO_IDH_MocA-like_dom"/>
</dbReference>
<dbReference type="InterPro" id="IPR000683">
    <property type="entry name" value="Gfo/Idh/MocA-like_OxRdtase_N"/>
</dbReference>
<feature type="domain" description="GFO/IDH/MocA-like oxidoreductase" evidence="3">
    <location>
        <begin position="165"/>
        <end position="283"/>
    </location>
</feature>
<dbReference type="InterPro" id="IPR051450">
    <property type="entry name" value="Gfo/Idh/MocA_Oxidoreductases"/>
</dbReference>
<sequence>MRKLFILLLAVLLPGLQHVCAQKPVRIAVIGLTHSHVNWILGREDRGDIEIVGIVEPNTDLAKRYLDRHGLSMELLYPDMESLFDEVSPEAVTAFGSIYEHLEVVEACAPRGIHVMVEKPLAVSMDHARKMEALAVKHQIHLLTNYETTWYASNHEVKRRVTGQSPIGELRRVVINDGHEGPMEIGVNQEFLDWLTDPKMNGGGAVIDFGCYGANLMTWLMDGQKPVSVTAELKQIKPEIYPNVDDEATILLDYPETQGVIQASWNWPFSRKDMEVYGKSGYYIAKNNTRLISREAGESQETPEQLKQRTYPYDDPFSYLAAVVRAEVEVSAKDLSSLENNMIVVEILDAARESAKKGKRIYLK</sequence>
<accession>A0A1M7I1D4</accession>
<dbReference type="Pfam" id="PF01408">
    <property type="entry name" value="GFO_IDH_MocA"/>
    <property type="match status" value="1"/>
</dbReference>